<dbReference type="EMBL" id="CAJOBA010006941">
    <property type="protein sequence ID" value="CAF3787969.1"/>
    <property type="molecule type" value="Genomic_DNA"/>
</dbReference>
<feature type="region of interest" description="Disordered" evidence="1">
    <location>
        <begin position="232"/>
        <end position="272"/>
    </location>
</feature>
<organism evidence="3 4">
    <name type="scientific">Didymodactylos carnosus</name>
    <dbReference type="NCBI Taxonomy" id="1234261"/>
    <lineage>
        <taxon>Eukaryota</taxon>
        <taxon>Metazoa</taxon>
        <taxon>Spiralia</taxon>
        <taxon>Gnathifera</taxon>
        <taxon>Rotifera</taxon>
        <taxon>Eurotatoria</taxon>
        <taxon>Bdelloidea</taxon>
        <taxon>Philodinida</taxon>
        <taxon>Philodinidae</taxon>
        <taxon>Didymodactylos</taxon>
    </lineage>
</organism>
<evidence type="ECO:0000313" key="3">
    <source>
        <dbReference type="EMBL" id="CAF3787969.1"/>
    </source>
</evidence>
<feature type="non-terminal residue" evidence="3">
    <location>
        <position position="1"/>
    </location>
</feature>
<sequence>PAALTKQLRNLLIEWKFKIKHKELRQVAMTVSTIERTQQNTTTNLVRENGDQTDNQTDDNGQETFTTIRDKYPASEEENGVPTLTLSKSPFRDTTTTCTVSVTTDRVAEHSVGSSSSFTTTPPIDNLSFLPPPLITQRSSSSYRLPLSPLDGNDQNMEIDVQLQQQIRFETEEATLVRPALKKIINNIKLSMFEEQNQNNNNGQSENLAASDKDPAAATTMFSNDQENVIGQDEILPTTTKKQMPTTRKRRGSSSVPVSKTSEYLRAKRPCH</sequence>
<comment type="caution">
    <text evidence="3">The sequence shown here is derived from an EMBL/GenBank/DDBJ whole genome shotgun (WGS) entry which is preliminary data.</text>
</comment>
<evidence type="ECO:0000313" key="2">
    <source>
        <dbReference type="EMBL" id="CAF1019268.1"/>
    </source>
</evidence>
<evidence type="ECO:0000256" key="1">
    <source>
        <dbReference type="SAM" id="MobiDB-lite"/>
    </source>
</evidence>
<name>A0A8S2J2A7_9BILA</name>
<feature type="compositionally biased region" description="Polar residues" evidence="1">
    <location>
        <begin position="253"/>
        <end position="262"/>
    </location>
</feature>
<feature type="compositionally biased region" description="Polar residues" evidence="1">
    <location>
        <begin position="237"/>
        <end position="246"/>
    </location>
</feature>
<feature type="region of interest" description="Disordered" evidence="1">
    <location>
        <begin position="39"/>
        <end position="64"/>
    </location>
</feature>
<protein>
    <submittedName>
        <fullName evidence="3">Uncharacterized protein</fullName>
    </submittedName>
</protein>
<dbReference type="EMBL" id="CAJNOK010006932">
    <property type="protein sequence ID" value="CAF1019268.1"/>
    <property type="molecule type" value="Genomic_DNA"/>
</dbReference>
<evidence type="ECO:0000313" key="4">
    <source>
        <dbReference type="Proteomes" id="UP000682733"/>
    </source>
</evidence>
<proteinExistence type="predicted"/>
<dbReference type="Proteomes" id="UP000677228">
    <property type="component" value="Unassembled WGS sequence"/>
</dbReference>
<gene>
    <name evidence="2" type="ORF">OVA965_LOCUS15421</name>
    <name evidence="3" type="ORF">TMI583_LOCUS15427</name>
</gene>
<accession>A0A8S2J2A7</accession>
<dbReference type="Proteomes" id="UP000682733">
    <property type="component" value="Unassembled WGS sequence"/>
</dbReference>
<dbReference type="AlphaFoldDB" id="A0A8S2J2A7"/>
<reference evidence="3" key="1">
    <citation type="submission" date="2021-02" db="EMBL/GenBank/DDBJ databases">
        <authorList>
            <person name="Nowell W R."/>
        </authorList>
    </citation>
    <scope>NUCLEOTIDE SEQUENCE</scope>
</reference>